<dbReference type="EMBL" id="LLZG01000355">
    <property type="protein sequence ID" value="KUL27336.1"/>
    <property type="molecule type" value="Genomic_DNA"/>
</dbReference>
<feature type="coiled-coil region" evidence="1">
    <location>
        <begin position="175"/>
        <end position="233"/>
    </location>
</feature>
<dbReference type="Pfam" id="PF13560">
    <property type="entry name" value="HTH_31"/>
    <property type="match status" value="1"/>
</dbReference>
<feature type="transmembrane region" description="Helical" evidence="3">
    <location>
        <begin position="567"/>
        <end position="586"/>
    </location>
</feature>
<feature type="domain" description="HTH cro/C1-type" evidence="4">
    <location>
        <begin position="32"/>
        <end position="84"/>
    </location>
</feature>
<proteinExistence type="predicted"/>
<name>A0A101JJ26_9ACTN</name>
<feature type="transmembrane region" description="Helical" evidence="3">
    <location>
        <begin position="593"/>
        <end position="610"/>
    </location>
</feature>
<keyword evidence="3" id="KW-0812">Transmembrane</keyword>
<evidence type="ECO:0000313" key="6">
    <source>
        <dbReference type="Proteomes" id="UP000053923"/>
    </source>
</evidence>
<keyword evidence="3" id="KW-1133">Transmembrane helix</keyword>
<keyword evidence="6" id="KW-1185">Reference proteome</keyword>
<sequence length="676" mass="72307">MGAWMAGGGKRGRKPAPIRAETPQARALAEFLRELREKSGKTYDDLAKELNWSRSSIGNHLSGTVPTMDVVLKLVEATAPAGQLEAVKTRAVRLWERATNPPAGDLAVRRPPPGAAPAAARFIAEGRGRLAQADAHSHRLAQDLATAQELVVLLTTLNAQLRVQIEQLAAVSPESENADQAQEELASAIEQLKQTEQDLAESRQARNEAEKLAATARRRCLELEEELALLRLAGPIKEEAAAPQPEQPAPDLDQAAFLADPAQALRTARILLDQGHALRTEVAGQMGLAASTAATDITVRRSERWHAATTLLGRTLGCLIAAAGASLHLVALAAHAPGWIVITDPVALSGLVLAAEPWHLVAGLWPWLRAAARRETLPRPLPITYATLAPRALRCLTAALAAAGAAASVQASLSWGPWWWLFTAPWTMLFFSITVVGYDPALRRTTRAALADLAADLRAPNLSPNHAAELAKKQPWLRVMDAQWIDRRADELHTVLSGKWREAPAWMWICLTPIVLPGLYGIGVGLAQAVGALDLGHHARLAVRTVDEPVSRFLHAHTAGLPLTPGAAHALWIGLGILALVLSTVVRAFAARLTWMLWGVGTVAMTWFGTGQAARGTAAGLVAVIWGLVSIIALNGVGQRPRITTINLFGDVRAAMQPEKDTSAEEAGTGETTARE</sequence>
<dbReference type="PROSITE" id="PS50943">
    <property type="entry name" value="HTH_CROC1"/>
    <property type="match status" value="1"/>
</dbReference>
<evidence type="ECO:0000256" key="2">
    <source>
        <dbReference type="SAM" id="MobiDB-lite"/>
    </source>
</evidence>
<keyword evidence="1" id="KW-0175">Coiled coil</keyword>
<dbReference type="SUPFAM" id="SSF47413">
    <property type="entry name" value="lambda repressor-like DNA-binding domains"/>
    <property type="match status" value="1"/>
</dbReference>
<evidence type="ECO:0000259" key="4">
    <source>
        <dbReference type="PROSITE" id="PS50943"/>
    </source>
</evidence>
<evidence type="ECO:0000256" key="3">
    <source>
        <dbReference type="SAM" id="Phobius"/>
    </source>
</evidence>
<dbReference type="CDD" id="cd00093">
    <property type="entry name" value="HTH_XRE"/>
    <property type="match status" value="1"/>
</dbReference>
<feature type="transmembrane region" description="Helical" evidence="3">
    <location>
        <begin position="505"/>
        <end position="527"/>
    </location>
</feature>
<dbReference type="Gene3D" id="1.10.260.40">
    <property type="entry name" value="lambda repressor-like DNA-binding domains"/>
    <property type="match status" value="1"/>
</dbReference>
<dbReference type="SMART" id="SM00530">
    <property type="entry name" value="HTH_XRE"/>
    <property type="match status" value="1"/>
</dbReference>
<accession>A0A101JJ26</accession>
<feature type="transmembrane region" description="Helical" evidence="3">
    <location>
        <begin position="418"/>
        <end position="438"/>
    </location>
</feature>
<dbReference type="GO" id="GO:0003677">
    <property type="term" value="F:DNA binding"/>
    <property type="evidence" value="ECO:0007669"/>
    <property type="project" value="InterPro"/>
</dbReference>
<organism evidence="5 6">
    <name type="scientific">Streptomyces regalis</name>
    <dbReference type="NCBI Taxonomy" id="68262"/>
    <lineage>
        <taxon>Bacteria</taxon>
        <taxon>Bacillati</taxon>
        <taxon>Actinomycetota</taxon>
        <taxon>Actinomycetes</taxon>
        <taxon>Kitasatosporales</taxon>
        <taxon>Streptomycetaceae</taxon>
        <taxon>Streptomyces</taxon>
    </lineage>
</organism>
<feature type="transmembrane region" description="Helical" evidence="3">
    <location>
        <begin position="616"/>
        <end position="637"/>
    </location>
</feature>
<dbReference type="InterPro" id="IPR001387">
    <property type="entry name" value="Cro/C1-type_HTH"/>
</dbReference>
<keyword evidence="3" id="KW-0472">Membrane</keyword>
<evidence type="ECO:0000256" key="1">
    <source>
        <dbReference type="SAM" id="Coils"/>
    </source>
</evidence>
<comment type="caution">
    <text evidence="5">The sequence shown here is derived from an EMBL/GenBank/DDBJ whole genome shotgun (WGS) entry which is preliminary data.</text>
</comment>
<feature type="region of interest" description="Disordered" evidence="2">
    <location>
        <begin position="1"/>
        <end position="22"/>
    </location>
</feature>
<feature type="region of interest" description="Disordered" evidence="2">
    <location>
        <begin position="657"/>
        <end position="676"/>
    </location>
</feature>
<gene>
    <name evidence="5" type="ORF">ADL12_30275</name>
</gene>
<reference evidence="6" key="1">
    <citation type="submission" date="2015-10" db="EMBL/GenBank/DDBJ databases">
        <authorList>
            <person name="Ju K.-S."/>
            <person name="Doroghazi J.R."/>
            <person name="Metcalf W.W."/>
        </authorList>
    </citation>
    <scope>NUCLEOTIDE SEQUENCE [LARGE SCALE GENOMIC DNA]</scope>
    <source>
        <strain evidence="6">NRRL 3151</strain>
    </source>
</reference>
<evidence type="ECO:0000313" key="5">
    <source>
        <dbReference type="EMBL" id="KUL27336.1"/>
    </source>
</evidence>
<protein>
    <recommendedName>
        <fullName evidence="4">HTH cro/C1-type domain-containing protein</fullName>
    </recommendedName>
</protein>
<dbReference type="InterPro" id="IPR010982">
    <property type="entry name" value="Lambda_DNA-bd_dom_sf"/>
</dbReference>
<dbReference type="AlphaFoldDB" id="A0A101JJ26"/>
<feature type="compositionally biased region" description="Low complexity" evidence="2">
    <location>
        <begin position="665"/>
        <end position="676"/>
    </location>
</feature>
<dbReference type="Proteomes" id="UP000053923">
    <property type="component" value="Unassembled WGS sequence"/>
</dbReference>